<accession>A0A0S4JYL6</accession>
<feature type="region of interest" description="Disordered" evidence="3">
    <location>
        <begin position="195"/>
        <end position="215"/>
    </location>
</feature>
<dbReference type="OrthoDB" id="271386at2759"/>
<evidence type="ECO:0000256" key="3">
    <source>
        <dbReference type="SAM" id="MobiDB-lite"/>
    </source>
</evidence>
<sequence>MSDSDDDDFGPALPMMEVHSDTTTHTVLDETPAEGSSSATNAKRPRDDSDASLFTTTDLPPPPLVALSCIEESSTPTTAQPHQREEVVPDLEESSTPTAAQPQHQREEVVPDLAIATRFERSYVHSSRITGVAHIAWTAGEMVLTLCQNDGVLYWWLKLPRSGLFLAKCSPLHYSSPTRGEDDDAVETHTNAETLLGSSTSSGRNLLLQSGSTQDPQVGRSAALVLDVANGYVRWVLPELLELGPRIALPTEVASLLLSSASSSTPVVCHLWQPPRHYSSNATFLIVAHPLEPKVTIVRVDVMSSSTSTVWTTVGSGTMHPLAYIATHEASGLLVVVDTKGIIDYILVDPEAAERDSALAISSLEGGGGNVWRLVRGTDEFNGGAAKTSTKKQHQQNASKKEVPRWVKYLTFPTRTKTNFFAAFREGQSPSGLSVDHDSFMTSSVSADGCSMVARVFSFASGKVISTTSGSSAQLAGAMFGGHGISGCRAELLLQQLQHPTVTSQKERSGTSGQMWCTVGERTGTCDAVYWREPLGQTASSTPSRTWHFTGPSQCELPLLPRFCVEGHRPPVSQQLRNTVAKSPLGSGLGPEAINTLLGASGAVNNSNHNQSRERLLICTSGSRLVVFSSERDLSVDDEESGRRREFRCDEIASSLGLRLLQRDDDEAVPNATPGSGGLVPATERLFATIVIGGHEACPLRFRLLPFAAPLAVRNFQLLADANFYNGLTFHRVIKEFMLQGGCPKGDGTGSKCLLPLQHVNVEGGFADEWISPSTTIDPTGELKDLGSLKAMTRKYLLCMANSGPNTNGSQFFVTTAATPWLAGHHTVFGVLSAETTGEESQMASLLHQLEAVEVDRSSTPVVPMMIASIAVTH</sequence>
<dbReference type="VEuPathDB" id="TriTrypDB:BSAL_47195"/>
<dbReference type="PROSITE" id="PS50072">
    <property type="entry name" value="CSA_PPIASE_2"/>
    <property type="match status" value="1"/>
</dbReference>
<dbReference type="InterPro" id="IPR044666">
    <property type="entry name" value="Cyclophilin_A-like"/>
</dbReference>
<reference evidence="6" key="1">
    <citation type="submission" date="2015-09" db="EMBL/GenBank/DDBJ databases">
        <authorList>
            <consortium name="Pathogen Informatics"/>
        </authorList>
    </citation>
    <scope>NUCLEOTIDE SEQUENCE [LARGE SCALE GENOMIC DNA]</scope>
    <source>
        <strain evidence="6">Lake Konstanz</strain>
    </source>
</reference>
<dbReference type="InterPro" id="IPR029000">
    <property type="entry name" value="Cyclophilin-like_dom_sf"/>
</dbReference>
<keyword evidence="5" id="KW-0413">Isomerase</keyword>
<dbReference type="PANTHER" id="PTHR45625">
    <property type="entry name" value="PEPTIDYL-PROLYL CIS-TRANS ISOMERASE-RELATED"/>
    <property type="match status" value="1"/>
</dbReference>
<evidence type="ECO:0000313" key="5">
    <source>
        <dbReference type="EMBL" id="CUG94240.1"/>
    </source>
</evidence>
<dbReference type="SUPFAM" id="SSF50891">
    <property type="entry name" value="Cyclophilin-like"/>
    <property type="match status" value="1"/>
</dbReference>
<dbReference type="PANTHER" id="PTHR45625:SF6">
    <property type="entry name" value="SPLICEOSOME-ASSOCIATED PROTEIN CWC27 HOMOLOG"/>
    <property type="match status" value="1"/>
</dbReference>
<evidence type="ECO:0000259" key="4">
    <source>
        <dbReference type="PROSITE" id="PS50072"/>
    </source>
</evidence>
<dbReference type="Proteomes" id="UP000051952">
    <property type="component" value="Unassembled WGS sequence"/>
</dbReference>
<dbReference type="AlphaFoldDB" id="A0A0S4JYL6"/>
<dbReference type="EMBL" id="CYKH01002227">
    <property type="protein sequence ID" value="CUG94240.1"/>
    <property type="molecule type" value="Genomic_DNA"/>
</dbReference>
<feature type="compositionally biased region" description="Polar residues" evidence="3">
    <location>
        <begin position="94"/>
        <end position="103"/>
    </location>
</feature>
<proteinExistence type="predicted"/>
<keyword evidence="2" id="KW-0539">Nucleus</keyword>
<comment type="subcellular location">
    <subcellularLocation>
        <location evidence="1">Nucleus</location>
    </subcellularLocation>
</comment>
<protein>
    <submittedName>
        <fullName evidence="5">Cyclophilin type peptidyl-prolyl cis-trans isomerase, putative</fullName>
    </submittedName>
</protein>
<dbReference type="InterPro" id="IPR002130">
    <property type="entry name" value="Cyclophilin-type_PPIase_dom"/>
</dbReference>
<gene>
    <name evidence="5" type="ORF">BSAL_47195</name>
</gene>
<evidence type="ECO:0000256" key="1">
    <source>
        <dbReference type="ARBA" id="ARBA00004123"/>
    </source>
</evidence>
<feature type="domain" description="PPIase cyclophilin-type" evidence="4">
    <location>
        <begin position="687"/>
        <end position="872"/>
    </location>
</feature>
<dbReference type="PROSITE" id="PS00170">
    <property type="entry name" value="CSA_PPIASE_1"/>
    <property type="match status" value="1"/>
</dbReference>
<keyword evidence="6" id="KW-1185">Reference proteome</keyword>
<evidence type="ECO:0000256" key="2">
    <source>
        <dbReference type="ARBA" id="ARBA00023242"/>
    </source>
</evidence>
<organism evidence="5 6">
    <name type="scientific">Bodo saltans</name>
    <name type="common">Flagellated protozoan</name>
    <dbReference type="NCBI Taxonomy" id="75058"/>
    <lineage>
        <taxon>Eukaryota</taxon>
        <taxon>Discoba</taxon>
        <taxon>Euglenozoa</taxon>
        <taxon>Kinetoplastea</taxon>
        <taxon>Metakinetoplastina</taxon>
        <taxon>Eubodonida</taxon>
        <taxon>Bodonidae</taxon>
        <taxon>Bodo</taxon>
    </lineage>
</organism>
<dbReference type="Gene3D" id="2.40.100.10">
    <property type="entry name" value="Cyclophilin-like"/>
    <property type="match status" value="1"/>
</dbReference>
<dbReference type="GO" id="GO:0071013">
    <property type="term" value="C:catalytic step 2 spliceosome"/>
    <property type="evidence" value="ECO:0007669"/>
    <property type="project" value="TreeGrafter"/>
</dbReference>
<dbReference type="GO" id="GO:0003755">
    <property type="term" value="F:peptidyl-prolyl cis-trans isomerase activity"/>
    <property type="evidence" value="ECO:0007669"/>
    <property type="project" value="InterPro"/>
</dbReference>
<dbReference type="Pfam" id="PF00160">
    <property type="entry name" value="Pro_isomerase"/>
    <property type="match status" value="1"/>
</dbReference>
<name>A0A0S4JYL6_BODSA</name>
<dbReference type="InterPro" id="IPR020892">
    <property type="entry name" value="Cyclophilin-type_PPIase_CS"/>
</dbReference>
<dbReference type="PRINTS" id="PR00153">
    <property type="entry name" value="CSAPPISMRASE"/>
</dbReference>
<feature type="region of interest" description="Disordered" evidence="3">
    <location>
        <begin position="1"/>
        <end position="107"/>
    </location>
</feature>
<evidence type="ECO:0000313" key="6">
    <source>
        <dbReference type="Proteomes" id="UP000051952"/>
    </source>
</evidence>
<dbReference type="GO" id="GO:0006457">
    <property type="term" value="P:protein folding"/>
    <property type="evidence" value="ECO:0007669"/>
    <property type="project" value="InterPro"/>
</dbReference>
<feature type="compositionally biased region" description="Polar residues" evidence="3">
    <location>
        <begin position="71"/>
        <end position="81"/>
    </location>
</feature>